<feature type="chain" id="PRO_5002665047" evidence="1">
    <location>
        <begin position="22"/>
        <end position="422"/>
    </location>
</feature>
<name>A3ZS41_9BACT</name>
<organism evidence="2 3">
    <name type="scientific">Blastopirellula marina DSM 3645</name>
    <dbReference type="NCBI Taxonomy" id="314230"/>
    <lineage>
        <taxon>Bacteria</taxon>
        <taxon>Pseudomonadati</taxon>
        <taxon>Planctomycetota</taxon>
        <taxon>Planctomycetia</taxon>
        <taxon>Pirellulales</taxon>
        <taxon>Pirellulaceae</taxon>
        <taxon>Blastopirellula</taxon>
    </lineage>
</organism>
<dbReference type="AlphaFoldDB" id="A3ZS41"/>
<dbReference type="InterPro" id="IPR016024">
    <property type="entry name" value="ARM-type_fold"/>
</dbReference>
<protein>
    <submittedName>
        <fullName evidence="2">Uncharacterized protein</fullName>
    </submittedName>
</protein>
<evidence type="ECO:0000256" key="1">
    <source>
        <dbReference type="SAM" id="SignalP"/>
    </source>
</evidence>
<dbReference type="EMBL" id="AANZ01000008">
    <property type="protein sequence ID" value="EAQ80494.1"/>
    <property type="molecule type" value="Genomic_DNA"/>
</dbReference>
<dbReference type="RefSeq" id="WP_002650728.1">
    <property type="nucleotide sequence ID" value="NZ_CH672376.1"/>
</dbReference>
<proteinExistence type="predicted"/>
<dbReference type="eggNOG" id="COG1413">
    <property type="taxonomic scope" value="Bacteria"/>
</dbReference>
<keyword evidence="1" id="KW-0732">Signal</keyword>
<dbReference type="STRING" id="314230.DSM3645_14150"/>
<reference evidence="2 3" key="1">
    <citation type="submission" date="2006-02" db="EMBL/GenBank/DDBJ databases">
        <authorList>
            <person name="Amann R."/>
            <person name="Ferriera S."/>
            <person name="Johnson J."/>
            <person name="Kravitz S."/>
            <person name="Halpern A."/>
            <person name="Remington K."/>
            <person name="Beeson K."/>
            <person name="Tran B."/>
            <person name="Rogers Y.-H."/>
            <person name="Friedman R."/>
            <person name="Venter J.C."/>
        </authorList>
    </citation>
    <scope>NUCLEOTIDE SEQUENCE [LARGE SCALE GENOMIC DNA]</scope>
    <source>
        <strain evidence="2 3">DSM 3645</strain>
    </source>
</reference>
<dbReference type="InterPro" id="IPR011989">
    <property type="entry name" value="ARM-like"/>
</dbReference>
<feature type="signal peptide" evidence="1">
    <location>
        <begin position="1"/>
        <end position="21"/>
    </location>
</feature>
<dbReference type="HOGENOM" id="CLU_044072_0_0_0"/>
<gene>
    <name evidence="2" type="ORF">DSM3645_14150</name>
</gene>
<accession>A3ZS41</accession>
<dbReference type="SUPFAM" id="SSF48371">
    <property type="entry name" value="ARM repeat"/>
    <property type="match status" value="1"/>
</dbReference>
<evidence type="ECO:0000313" key="3">
    <source>
        <dbReference type="Proteomes" id="UP000004358"/>
    </source>
</evidence>
<dbReference type="Proteomes" id="UP000004358">
    <property type="component" value="Unassembled WGS sequence"/>
</dbReference>
<dbReference type="Gene3D" id="1.25.10.10">
    <property type="entry name" value="Leucine-rich Repeat Variant"/>
    <property type="match status" value="1"/>
</dbReference>
<comment type="caution">
    <text evidence="2">The sequence shown here is derived from an EMBL/GenBank/DDBJ whole genome shotgun (WGS) entry which is preliminary data.</text>
</comment>
<sequence length="422" mass="48972">MRFTWLLAAACWIMTAQPAWSDTVTLASGGKISGDLQETAGDLDAPQRIVSSHGVVELALDQIVEIEREPPELAEYRDRARRAAATIVDQWSLVEWCRENGLHDEANRHCERILELDPDHEQARKLLGYRKRNGEWSQREDYMQSRGFIRYRGRWRTHQQVQLMEETRLIKAAQVEWYKRLNRWRESLGTPHERENQLDFSQLRDPMAMHGLMTLLGREDNLKLQRLYIETLGNLDRNAALSFLLDHSVYQNNPDHREMCMIEVLKHRHPQMIERYARFLTSYDNNLVNRAAECLAALEYPAAVTPLANALRTRVIMQEFRKSSNGKTYERNAIYHYSRFPVSQRFDIAGPTPSYRMKTVDDVVERSQSAHAIAWVENPPVYAALRKLTGGGDFGYNAASWKAWYTQRQVSATPVIQARRGN</sequence>
<evidence type="ECO:0000313" key="2">
    <source>
        <dbReference type="EMBL" id="EAQ80494.1"/>
    </source>
</evidence>